<gene>
    <name evidence="1" type="ordered locus">LMM7_1887</name>
</gene>
<dbReference type="RefSeq" id="WP_008948140.1">
    <property type="nucleotide sequence ID" value="NC_017537.1"/>
</dbReference>
<keyword evidence="1" id="KW-0315">Glutamine amidotransferase</keyword>
<dbReference type="CDD" id="cd01745">
    <property type="entry name" value="GATase1_2"/>
    <property type="match status" value="1"/>
</dbReference>
<dbReference type="PROSITE" id="PS51273">
    <property type="entry name" value="GATASE_TYPE_1"/>
    <property type="match status" value="1"/>
</dbReference>
<reference evidence="1 2" key="1">
    <citation type="journal article" date="2011" name="J. Bacteriol.">
        <title>Genome sequence of the nonpathogenic Listeria monocytogenes serovar 4a strain M7.</title>
        <authorList>
            <person name="Chen J."/>
            <person name="Xia Y."/>
            <person name="Cheng C."/>
            <person name="Fang C."/>
            <person name="Shan Y."/>
            <person name="Jin G."/>
            <person name="Fang W."/>
        </authorList>
    </citation>
    <scope>NUCLEOTIDE SEQUENCE [LARGE SCALE GENOMIC DNA]</scope>
    <source>
        <strain evidence="1 2">M7</strain>
    </source>
</reference>
<dbReference type="GO" id="GO:0033969">
    <property type="term" value="F:gamma-glutamyl-gamma-aminobutyrate hydrolase activity"/>
    <property type="evidence" value="ECO:0007669"/>
    <property type="project" value="TreeGrafter"/>
</dbReference>
<evidence type="ECO:0000313" key="1">
    <source>
        <dbReference type="EMBL" id="AEH92892.1"/>
    </source>
</evidence>
<keyword evidence="1" id="KW-0808">Transferase</keyword>
<dbReference type="HOGENOM" id="CLU_030756_2_1_9"/>
<dbReference type="Gene3D" id="3.40.50.880">
    <property type="match status" value="1"/>
</dbReference>
<dbReference type="FunFam" id="3.40.50.880:FF:000030">
    <property type="entry name" value="Gamma-glutamyl-gamma-aminobutyrate hydrolase PuuD"/>
    <property type="match status" value="1"/>
</dbReference>
<dbReference type="InterPro" id="IPR044668">
    <property type="entry name" value="PuuD-like"/>
</dbReference>
<name>A0A0E0UWR3_LISMM</name>
<dbReference type="InterPro" id="IPR011697">
    <property type="entry name" value="Peptidase_C26"/>
</dbReference>
<dbReference type="GO" id="GO:0016740">
    <property type="term" value="F:transferase activity"/>
    <property type="evidence" value="ECO:0007669"/>
    <property type="project" value="UniProtKB-KW"/>
</dbReference>
<organism evidence="1 2">
    <name type="scientific">Listeria monocytogenes serotype 4a (strain M7)</name>
    <dbReference type="NCBI Taxonomy" id="1030009"/>
    <lineage>
        <taxon>Bacteria</taxon>
        <taxon>Bacillati</taxon>
        <taxon>Bacillota</taxon>
        <taxon>Bacilli</taxon>
        <taxon>Bacillales</taxon>
        <taxon>Listeriaceae</taxon>
        <taxon>Listeria</taxon>
    </lineage>
</organism>
<proteinExistence type="predicted"/>
<dbReference type="PATRIC" id="fig|1030009.3.peg.1876"/>
<dbReference type="PANTHER" id="PTHR43235">
    <property type="entry name" value="GLUTAMINE AMIDOTRANSFERASE PB2B2.05-RELATED"/>
    <property type="match status" value="1"/>
</dbReference>
<dbReference type="GO" id="GO:0006598">
    <property type="term" value="P:polyamine catabolic process"/>
    <property type="evidence" value="ECO:0007669"/>
    <property type="project" value="TreeGrafter"/>
</dbReference>
<sequence length="244" mass="27048">MKPVIGITGNRLVKGVDVFYGHRVTYTQQRYVDAIQKVGGFPIALPIDDPSVAVQAISLVDGLLLTGGQDITPQFYLEEPSQEIGAYFPPRDSYEIALVRAALDAGKPIFAICRGMQLVNVALGGSLYQDISQVETKALQHLQRVDEQLGSHTIDIEPTSELAKHHPNKKLVNSLHHQFIKKLAPSFKVTARTADGMIEAVEGDNLPSWYLGVQWHPELMFQTDPESEQLFQALVDESKKTMVK</sequence>
<dbReference type="EMBL" id="CP002816">
    <property type="protein sequence ID" value="AEH92892.1"/>
    <property type="molecule type" value="Genomic_DNA"/>
</dbReference>
<dbReference type="Proteomes" id="UP000000486">
    <property type="component" value="Chromosome"/>
</dbReference>
<dbReference type="KEGG" id="lmq:LMM7_1887"/>
<evidence type="ECO:0000313" key="2">
    <source>
        <dbReference type="Proteomes" id="UP000000486"/>
    </source>
</evidence>
<accession>A0A0E0UWR3</accession>
<dbReference type="GO" id="GO:0005829">
    <property type="term" value="C:cytosol"/>
    <property type="evidence" value="ECO:0007669"/>
    <property type="project" value="TreeGrafter"/>
</dbReference>
<dbReference type="PANTHER" id="PTHR43235:SF1">
    <property type="entry name" value="GLUTAMINE AMIDOTRANSFERASE PB2B2.05-RELATED"/>
    <property type="match status" value="1"/>
</dbReference>
<dbReference type="Pfam" id="PF07722">
    <property type="entry name" value="Peptidase_C26"/>
    <property type="match status" value="1"/>
</dbReference>
<dbReference type="GeneID" id="87010896"/>
<protein>
    <submittedName>
        <fullName evidence="1">Glutamine amidotransferase, class-I</fullName>
    </submittedName>
</protein>
<dbReference type="InterPro" id="IPR029062">
    <property type="entry name" value="Class_I_gatase-like"/>
</dbReference>
<dbReference type="AlphaFoldDB" id="A0A0E0UWR3"/>
<dbReference type="SUPFAM" id="SSF52317">
    <property type="entry name" value="Class I glutamine amidotransferase-like"/>
    <property type="match status" value="1"/>
</dbReference>